<dbReference type="Pfam" id="PF12796">
    <property type="entry name" value="Ank_2"/>
    <property type="match status" value="1"/>
</dbReference>
<evidence type="ECO:0000256" key="1">
    <source>
        <dbReference type="ARBA" id="ARBA00005949"/>
    </source>
</evidence>
<sequence length="173" mass="18412">MAHGADPDHHPPHLGSPLYVSCLHRHTDCSRALLLRGASVNVGLGGDSPLHAAARLDSADQVAVLLDFGADVNARDGDGQRPAELTPAGGRAGQLLLAFEGRKLDFQAESRSQSALFLKSLCLLCRLRIRSVIGRSYFRVSGGAAALESCQIRVRGGGGQTAGYERRAGCWRR</sequence>
<dbReference type="InterPro" id="IPR002110">
    <property type="entry name" value="Ankyrin_rpt"/>
</dbReference>
<dbReference type="SUPFAM" id="SSF48403">
    <property type="entry name" value="Ankyrin repeat"/>
    <property type="match status" value="1"/>
</dbReference>
<dbReference type="InterPro" id="IPR051573">
    <property type="entry name" value="Ankyrin-SOCS_box_domain"/>
</dbReference>
<evidence type="ECO:0000313" key="7">
    <source>
        <dbReference type="Proteomes" id="UP000677803"/>
    </source>
</evidence>
<dbReference type="GO" id="GO:0045732">
    <property type="term" value="P:positive regulation of protein catabolic process"/>
    <property type="evidence" value="ECO:0007669"/>
    <property type="project" value="TreeGrafter"/>
</dbReference>
<dbReference type="PANTHER" id="PTHR24136:SF18">
    <property type="entry name" value="ANKYRIN REPEAT AND SOCS BOX PROTEIN 5"/>
    <property type="match status" value="1"/>
</dbReference>
<protein>
    <submittedName>
        <fullName evidence="6">(Atlantic silverside) hypothetical protein</fullName>
    </submittedName>
</protein>
<dbReference type="Proteomes" id="UP000677803">
    <property type="component" value="Unassembled WGS sequence"/>
</dbReference>
<dbReference type="Gene3D" id="1.25.40.20">
    <property type="entry name" value="Ankyrin repeat-containing domain"/>
    <property type="match status" value="1"/>
</dbReference>
<evidence type="ECO:0000256" key="4">
    <source>
        <dbReference type="ARBA" id="ARBA00023043"/>
    </source>
</evidence>
<dbReference type="SMART" id="SM00248">
    <property type="entry name" value="ANK"/>
    <property type="match status" value="2"/>
</dbReference>
<dbReference type="GO" id="GO:0016567">
    <property type="term" value="P:protein ubiquitination"/>
    <property type="evidence" value="ECO:0007669"/>
    <property type="project" value="TreeGrafter"/>
</dbReference>
<feature type="repeat" description="ANK" evidence="5">
    <location>
        <begin position="45"/>
        <end position="77"/>
    </location>
</feature>
<accession>A0A8S4B847</accession>
<dbReference type="EMBL" id="CAJRST010017779">
    <property type="protein sequence ID" value="CAG5945598.1"/>
    <property type="molecule type" value="Genomic_DNA"/>
</dbReference>
<dbReference type="InterPro" id="IPR036770">
    <property type="entry name" value="Ankyrin_rpt-contain_sf"/>
</dbReference>
<dbReference type="AlphaFoldDB" id="A0A8S4B847"/>
<name>A0A8S4B847_9TELE</name>
<comment type="similarity">
    <text evidence="1">Belongs to the ankyrin SOCS box (ASB) family.</text>
</comment>
<proteinExistence type="inferred from homology"/>
<evidence type="ECO:0000313" key="6">
    <source>
        <dbReference type="EMBL" id="CAG5945598.1"/>
    </source>
</evidence>
<evidence type="ECO:0000256" key="2">
    <source>
        <dbReference type="ARBA" id="ARBA00022737"/>
    </source>
</evidence>
<comment type="caution">
    <text evidence="6">The sequence shown here is derived from an EMBL/GenBank/DDBJ whole genome shotgun (WGS) entry which is preliminary data.</text>
</comment>
<gene>
    <name evidence="6" type="ORF">MMEN_LOCUS14079</name>
</gene>
<evidence type="ECO:0000256" key="3">
    <source>
        <dbReference type="ARBA" id="ARBA00022786"/>
    </source>
</evidence>
<reference evidence="6" key="1">
    <citation type="submission" date="2021-05" db="EMBL/GenBank/DDBJ databases">
        <authorList>
            <person name="Tigano A."/>
        </authorList>
    </citation>
    <scope>NUCLEOTIDE SEQUENCE</scope>
</reference>
<dbReference type="PROSITE" id="PS50297">
    <property type="entry name" value="ANK_REP_REGION"/>
    <property type="match status" value="1"/>
</dbReference>
<dbReference type="PANTHER" id="PTHR24136">
    <property type="entry name" value="SOWAH (DROSOPHILA) HOMOLOG"/>
    <property type="match status" value="1"/>
</dbReference>
<keyword evidence="2" id="KW-0677">Repeat</keyword>
<evidence type="ECO:0000256" key="5">
    <source>
        <dbReference type="PROSITE-ProRule" id="PRU00023"/>
    </source>
</evidence>
<keyword evidence="4 5" id="KW-0040">ANK repeat</keyword>
<dbReference type="OrthoDB" id="3246549at2759"/>
<dbReference type="PROSITE" id="PS50088">
    <property type="entry name" value="ANK_REPEAT"/>
    <property type="match status" value="1"/>
</dbReference>
<keyword evidence="3" id="KW-0833">Ubl conjugation pathway</keyword>
<keyword evidence="7" id="KW-1185">Reference proteome</keyword>
<organism evidence="6 7">
    <name type="scientific">Menidia menidia</name>
    <name type="common">Atlantic silverside</name>
    <dbReference type="NCBI Taxonomy" id="238744"/>
    <lineage>
        <taxon>Eukaryota</taxon>
        <taxon>Metazoa</taxon>
        <taxon>Chordata</taxon>
        <taxon>Craniata</taxon>
        <taxon>Vertebrata</taxon>
        <taxon>Euteleostomi</taxon>
        <taxon>Actinopterygii</taxon>
        <taxon>Neopterygii</taxon>
        <taxon>Teleostei</taxon>
        <taxon>Neoteleostei</taxon>
        <taxon>Acanthomorphata</taxon>
        <taxon>Ovalentaria</taxon>
        <taxon>Atherinomorphae</taxon>
        <taxon>Atheriniformes</taxon>
        <taxon>Atherinopsidae</taxon>
        <taxon>Menidiinae</taxon>
        <taxon>Menidia</taxon>
    </lineage>
</organism>